<keyword evidence="3" id="KW-1185">Reference proteome</keyword>
<dbReference type="Proteomes" id="UP000710849">
    <property type="component" value="Unassembled WGS sequence"/>
</dbReference>
<protein>
    <submittedName>
        <fullName evidence="2">Uncharacterized protein</fullName>
    </submittedName>
</protein>
<evidence type="ECO:0000256" key="1">
    <source>
        <dbReference type="SAM" id="MobiDB-lite"/>
    </source>
</evidence>
<dbReference type="RefSeq" id="XP_038735034.1">
    <property type="nucleotide sequence ID" value="XM_038874425.1"/>
</dbReference>
<comment type="caution">
    <text evidence="2">The sequence shown here is derived from an EMBL/GenBank/DDBJ whole genome shotgun (WGS) entry which is preliminary data.</text>
</comment>
<dbReference type="GeneID" id="62147502"/>
<proteinExistence type="predicted"/>
<name>A0A9P5INX4_9HELO</name>
<reference evidence="2 3" key="1">
    <citation type="journal article" date="2020" name="Genome Biol. Evol.">
        <title>Comparative genomics of Sclerotiniaceae.</title>
        <authorList>
            <person name="Valero Jimenez C.A."/>
            <person name="Steentjes M."/>
            <person name="Scholten O.E."/>
            <person name="Van Kan J.A.L."/>
        </authorList>
    </citation>
    <scope>NUCLEOTIDE SEQUENCE [LARGE SCALE GENOMIC DNA]</scope>
    <source>
        <strain evidence="2 3">MUCL 94</strain>
    </source>
</reference>
<accession>A0A9P5INX4</accession>
<feature type="compositionally biased region" description="Low complexity" evidence="1">
    <location>
        <begin position="398"/>
        <end position="410"/>
    </location>
</feature>
<gene>
    <name evidence="2" type="ORF">EAE97_003913</name>
</gene>
<feature type="region of interest" description="Disordered" evidence="1">
    <location>
        <begin position="398"/>
        <end position="456"/>
    </location>
</feature>
<organism evidence="2 3">
    <name type="scientific">Botrytis byssoidea</name>
    <dbReference type="NCBI Taxonomy" id="139641"/>
    <lineage>
        <taxon>Eukaryota</taxon>
        <taxon>Fungi</taxon>
        <taxon>Dikarya</taxon>
        <taxon>Ascomycota</taxon>
        <taxon>Pezizomycotina</taxon>
        <taxon>Leotiomycetes</taxon>
        <taxon>Helotiales</taxon>
        <taxon>Sclerotiniaceae</taxon>
        <taxon>Botrytis</taxon>
    </lineage>
</organism>
<dbReference type="AlphaFoldDB" id="A0A9P5INX4"/>
<evidence type="ECO:0000313" key="2">
    <source>
        <dbReference type="EMBL" id="KAF7948502.1"/>
    </source>
</evidence>
<dbReference type="EMBL" id="RCSW01000006">
    <property type="protein sequence ID" value="KAF7948502.1"/>
    <property type="molecule type" value="Genomic_DNA"/>
</dbReference>
<evidence type="ECO:0000313" key="3">
    <source>
        <dbReference type="Proteomes" id="UP000710849"/>
    </source>
</evidence>
<sequence length="532" mass="61206">MESDIAANSDTVEPVQRFSAYVSPSPPDPSKLERLGLIDLEAEKEETTREFGACRLVPRDGRIELSFHLNLTRFAKWPPTGATIRFLVLTEELKRFSMIKNEHFRFEILDSNLVDSNLVDPAKPILACYKPEEMNVILFEATSTQDRWMRKRQDSAPKWLINQWRRVICCQGLSLVLDPEINYGDLFLCPFPYLNSGFLYGVRNPIEERGSHIYICGLSDVEKELGITGLLNIDEMRGSKSANPYYDLDNGFHIVFYEKIEYWMMPSSESWKTGNLYLKTAGGEVEPFRRSAFTRDIVVQKCMLTAELTSILYAMRLVVKRWEELYQHIEGLLHEDFMDPATYVELLFDDENFSQSRLYFWVTGCVNEFQISIEDNIKQWTLFREARVESYLGRNQVDVSRNNDSSSTSSKMKMGKQNKVLSPAEEIDVELPPRSAEVPKESGSSTSSENLREESQKKINDLANRIDVEVESLINWQSQFKHQQETAQAYRDGLFNASALMESRASTRLGENVKLLTYVSIFYLPLAFCAAL</sequence>